<dbReference type="AlphaFoldDB" id="C4L9F0"/>
<keyword evidence="8" id="KW-1185">Reference proteome</keyword>
<dbReference type="CDD" id="cd00498">
    <property type="entry name" value="Hsp33"/>
    <property type="match status" value="1"/>
</dbReference>
<dbReference type="Pfam" id="PF01430">
    <property type="entry name" value="HSP33"/>
    <property type="match status" value="1"/>
</dbReference>
<feature type="disulfide bond" description="Redox-active" evidence="6">
    <location>
        <begin position="266"/>
        <end position="269"/>
    </location>
</feature>
<accession>C4L9F0</accession>
<dbReference type="GO" id="GO:0005737">
    <property type="term" value="C:cytoplasm"/>
    <property type="evidence" value="ECO:0007669"/>
    <property type="project" value="UniProtKB-SubCell"/>
</dbReference>
<dbReference type="OrthoDB" id="9793753at2"/>
<dbReference type="GO" id="GO:0044183">
    <property type="term" value="F:protein folding chaperone"/>
    <property type="evidence" value="ECO:0007669"/>
    <property type="project" value="TreeGrafter"/>
</dbReference>
<dbReference type="eggNOG" id="COG1281">
    <property type="taxonomic scope" value="Bacteria"/>
</dbReference>
<dbReference type="EMBL" id="CP001616">
    <property type="protein sequence ID" value="ACQ92049.1"/>
    <property type="molecule type" value="Genomic_DNA"/>
</dbReference>
<dbReference type="InterPro" id="IPR023212">
    <property type="entry name" value="Hsp33_helix_hairpin_bin_dom_sf"/>
</dbReference>
<evidence type="ECO:0000256" key="4">
    <source>
        <dbReference type="ARBA" id="ARBA00023186"/>
    </source>
</evidence>
<evidence type="ECO:0000256" key="1">
    <source>
        <dbReference type="ARBA" id="ARBA00022490"/>
    </source>
</evidence>
<protein>
    <recommendedName>
        <fullName evidence="6">33 kDa chaperonin</fullName>
    </recommendedName>
    <alternativeName>
        <fullName evidence="6">Heat shock protein 33 homolog</fullName>
        <shortName evidence="6">HSP33</shortName>
    </alternativeName>
</protein>
<dbReference type="SUPFAM" id="SSF64397">
    <property type="entry name" value="Hsp33 domain"/>
    <property type="match status" value="1"/>
</dbReference>
<keyword evidence="5 6" id="KW-0676">Redox-active center</keyword>
<comment type="similarity">
    <text evidence="6">Belongs to the HSP33 family.</text>
</comment>
<reference evidence="8" key="1">
    <citation type="submission" date="2009-05" db="EMBL/GenBank/DDBJ databases">
        <title>Complete sequence of Tolumonas auensis DSM 9187.</title>
        <authorList>
            <consortium name="US DOE Joint Genome Institute"/>
            <person name="Lucas S."/>
            <person name="Copeland A."/>
            <person name="Lapidus A."/>
            <person name="Glavina del Rio T."/>
            <person name="Tice H."/>
            <person name="Bruce D."/>
            <person name="Goodwin L."/>
            <person name="Pitluck S."/>
            <person name="Chertkov O."/>
            <person name="Brettin T."/>
            <person name="Detter J.C."/>
            <person name="Han C."/>
            <person name="Larimer F."/>
            <person name="Land M."/>
            <person name="Hauser L."/>
            <person name="Kyrpides N."/>
            <person name="Mikhailova N."/>
            <person name="Spring S."/>
            <person name="Beller H."/>
        </authorList>
    </citation>
    <scope>NUCLEOTIDE SEQUENCE [LARGE SCALE GENOMIC DNA]</scope>
    <source>
        <strain evidence="8">DSM 9187 / TA4</strain>
    </source>
</reference>
<sequence length="299" mass="33536">MSQIPDQLHRFIFENYEVRGELVQLNQTTKDILGGHHYPLAIQRLLSELLVATSLLTATLKFEGSITVQLQGDGPVRFAVINGDHQQRLRGVARYEGVIAENAGLHELIGKGHMMITVIPDEGERYQGIVALDGDTLAACLEGYFAQSEQLPTRIWLKTGLNEEQPKAAGMLIQAMPNSNSEQHALDFEHIVTLTDTIKSEELLDLPAEEVLYRLYHQEEVRLFDPQAVSFVCTCSRSRCEAALLQLGKTEVDALLEEHDEIRMDCDYCGTEYHFSASDVEKIYNDQLTPPETSQGVLH</sequence>
<proteinExistence type="inferred from homology"/>
<dbReference type="NCBIfam" id="NF001033">
    <property type="entry name" value="PRK00114.1"/>
    <property type="match status" value="1"/>
</dbReference>
<evidence type="ECO:0000256" key="3">
    <source>
        <dbReference type="ARBA" id="ARBA00023157"/>
    </source>
</evidence>
<dbReference type="InterPro" id="IPR000397">
    <property type="entry name" value="Heat_shock_Hsp33"/>
</dbReference>
<dbReference type="STRING" id="595494.Tola_0420"/>
<dbReference type="SUPFAM" id="SSF118352">
    <property type="entry name" value="HSP33 redox switch-like"/>
    <property type="match status" value="1"/>
</dbReference>
<dbReference type="InterPro" id="IPR016153">
    <property type="entry name" value="Heat_shock_Hsp33_N"/>
</dbReference>
<dbReference type="KEGG" id="tau:Tola_0420"/>
<evidence type="ECO:0000313" key="7">
    <source>
        <dbReference type="EMBL" id="ACQ92049.1"/>
    </source>
</evidence>
<dbReference type="HOGENOM" id="CLU_054493_0_0_6"/>
<reference evidence="7 8" key="2">
    <citation type="journal article" date="2011" name="Stand. Genomic Sci.">
        <title>Complete genome sequence of Tolumonas auensis type strain (TA 4).</title>
        <authorList>
            <person name="Chertkov O."/>
            <person name="Copeland A."/>
            <person name="Lucas S."/>
            <person name="Lapidus A."/>
            <person name="Berry K.W."/>
            <person name="Detter J.C."/>
            <person name="Del Rio T.G."/>
            <person name="Hammon N."/>
            <person name="Dalin E."/>
            <person name="Tice H."/>
            <person name="Pitluck S."/>
            <person name="Richardson P."/>
            <person name="Bruce D."/>
            <person name="Goodwin L."/>
            <person name="Han C."/>
            <person name="Tapia R."/>
            <person name="Saunders E."/>
            <person name="Schmutz J."/>
            <person name="Brettin T."/>
            <person name="Larimer F."/>
            <person name="Land M."/>
            <person name="Hauser L."/>
            <person name="Spring S."/>
            <person name="Rohde M."/>
            <person name="Kyrpides N.C."/>
            <person name="Ivanova N."/>
            <person name="Goker M."/>
            <person name="Beller H.R."/>
            <person name="Klenk H.P."/>
            <person name="Woyke T."/>
        </authorList>
    </citation>
    <scope>NUCLEOTIDE SEQUENCE [LARGE SCALE GENOMIC DNA]</scope>
    <source>
        <strain evidence="8">DSM 9187 / TA4</strain>
    </source>
</reference>
<keyword evidence="3 6" id="KW-1015">Disulfide bond</keyword>
<dbReference type="GO" id="GO:0042026">
    <property type="term" value="P:protein refolding"/>
    <property type="evidence" value="ECO:0007669"/>
    <property type="project" value="TreeGrafter"/>
</dbReference>
<comment type="subcellular location">
    <subcellularLocation>
        <location evidence="6">Cytoplasm</location>
    </subcellularLocation>
</comment>
<name>C4L9F0_TOLAT</name>
<comment type="PTM">
    <text evidence="6">Under oxidizing conditions two disulfide bonds are formed involving the reactive cysteines. Under reducing conditions zinc is bound to the reactive cysteines and the protein is inactive.</text>
</comment>
<comment type="function">
    <text evidence="6">Redox regulated molecular chaperone. Protects both thermally unfolding and oxidatively damaged proteins from irreversible aggregation. Plays an important role in the bacterial defense system toward oxidative stress.</text>
</comment>
<dbReference type="PIRSF" id="PIRSF005261">
    <property type="entry name" value="Heat_shock_Hsp33"/>
    <property type="match status" value="1"/>
</dbReference>
<keyword evidence="1 6" id="KW-0963">Cytoplasm</keyword>
<dbReference type="PANTHER" id="PTHR30111">
    <property type="entry name" value="33 KDA CHAPERONIN"/>
    <property type="match status" value="1"/>
</dbReference>
<dbReference type="Gene3D" id="1.10.287.480">
    <property type="entry name" value="helix hairpin bin"/>
    <property type="match status" value="1"/>
</dbReference>
<dbReference type="InterPro" id="IPR016154">
    <property type="entry name" value="Heat_shock_Hsp33_C"/>
</dbReference>
<keyword evidence="2 6" id="KW-0862">Zinc</keyword>
<dbReference type="GO" id="GO:0051082">
    <property type="term" value="F:unfolded protein binding"/>
    <property type="evidence" value="ECO:0007669"/>
    <property type="project" value="UniProtKB-UniRule"/>
</dbReference>
<dbReference type="Proteomes" id="UP000009073">
    <property type="component" value="Chromosome"/>
</dbReference>
<feature type="disulfide bond" description="Redox-active" evidence="6">
    <location>
        <begin position="233"/>
        <end position="235"/>
    </location>
</feature>
<dbReference type="Gene3D" id="3.90.1280.10">
    <property type="entry name" value="HSP33 redox switch-like"/>
    <property type="match status" value="1"/>
</dbReference>
<organism evidence="7 8">
    <name type="scientific">Tolumonas auensis (strain DSM 9187 / NBRC 110442 / TA 4)</name>
    <dbReference type="NCBI Taxonomy" id="595494"/>
    <lineage>
        <taxon>Bacteria</taxon>
        <taxon>Pseudomonadati</taxon>
        <taxon>Pseudomonadota</taxon>
        <taxon>Gammaproteobacteria</taxon>
        <taxon>Aeromonadales</taxon>
        <taxon>Aeromonadaceae</taxon>
        <taxon>Tolumonas</taxon>
    </lineage>
</organism>
<dbReference type="PANTHER" id="PTHR30111:SF1">
    <property type="entry name" value="33 KDA CHAPERONIN"/>
    <property type="match status" value="1"/>
</dbReference>
<dbReference type="Gene3D" id="3.55.30.10">
    <property type="entry name" value="Hsp33 domain"/>
    <property type="match status" value="1"/>
</dbReference>
<keyword evidence="4 6" id="KW-0143">Chaperone</keyword>
<evidence type="ECO:0000256" key="2">
    <source>
        <dbReference type="ARBA" id="ARBA00022833"/>
    </source>
</evidence>
<evidence type="ECO:0000256" key="5">
    <source>
        <dbReference type="ARBA" id="ARBA00023284"/>
    </source>
</evidence>
<dbReference type="RefSeq" id="WP_012728648.1">
    <property type="nucleotide sequence ID" value="NC_012691.1"/>
</dbReference>
<dbReference type="HAMAP" id="MF_00117">
    <property type="entry name" value="HslO"/>
    <property type="match status" value="1"/>
</dbReference>
<evidence type="ECO:0000256" key="6">
    <source>
        <dbReference type="HAMAP-Rule" id="MF_00117"/>
    </source>
</evidence>
<evidence type="ECO:0000313" key="8">
    <source>
        <dbReference type="Proteomes" id="UP000009073"/>
    </source>
</evidence>
<gene>
    <name evidence="6" type="primary">hslO</name>
    <name evidence="7" type="ordered locus">Tola_0420</name>
</gene>